<dbReference type="PANTHER" id="PTHR33507">
    <property type="entry name" value="INNER MEMBRANE PROTEIN YBBJ"/>
    <property type="match status" value="1"/>
</dbReference>
<dbReference type="Pfam" id="PF01957">
    <property type="entry name" value="NfeD"/>
    <property type="match status" value="1"/>
</dbReference>
<evidence type="ECO:0000256" key="3">
    <source>
        <dbReference type="ARBA" id="ARBA00022989"/>
    </source>
</evidence>
<evidence type="ECO:0000313" key="10">
    <source>
        <dbReference type="EMBL" id="GGI00833.1"/>
    </source>
</evidence>
<dbReference type="AlphaFoldDB" id="A0A8J3AAF4"/>
<feature type="transmembrane region" description="Helical" evidence="6">
    <location>
        <begin position="376"/>
        <end position="395"/>
    </location>
</feature>
<dbReference type="InterPro" id="IPR002810">
    <property type="entry name" value="NfeD-like_C"/>
</dbReference>
<evidence type="ECO:0000256" key="4">
    <source>
        <dbReference type="ARBA" id="ARBA00023136"/>
    </source>
</evidence>
<evidence type="ECO:0000259" key="8">
    <source>
        <dbReference type="Pfam" id="PF24961"/>
    </source>
</evidence>
<feature type="domain" description="NfeD integral membrane" evidence="8">
    <location>
        <begin position="307"/>
        <end position="421"/>
    </location>
</feature>
<organism evidence="10 11">
    <name type="scientific">Aquisalinus luteolus</name>
    <dbReference type="NCBI Taxonomy" id="1566827"/>
    <lineage>
        <taxon>Bacteria</taxon>
        <taxon>Pseudomonadati</taxon>
        <taxon>Pseudomonadota</taxon>
        <taxon>Alphaproteobacteria</taxon>
        <taxon>Parvularculales</taxon>
        <taxon>Parvularculaceae</taxon>
        <taxon>Aquisalinus</taxon>
    </lineage>
</organism>
<evidence type="ECO:0000313" key="11">
    <source>
        <dbReference type="Proteomes" id="UP000621856"/>
    </source>
</evidence>
<gene>
    <name evidence="10" type="ORF">GCM10011355_30060</name>
</gene>
<feature type="transmembrane region" description="Helical" evidence="6">
    <location>
        <begin position="401"/>
        <end position="425"/>
    </location>
</feature>
<protein>
    <recommendedName>
        <fullName evidence="12">Membrane-bound serine protease (ClpP class)</fullName>
    </recommendedName>
</protein>
<evidence type="ECO:0008006" key="12">
    <source>
        <dbReference type="Google" id="ProtNLM"/>
    </source>
</evidence>
<sequence>MGREMMIRKIWQSICVGMIALGILSLMANAIPSLTAQPDNTGIILDLNGPVTPTSAEYLSREIALAGENGTDLVIIEIDTPGGLVTSMMDIVKSILGSDVPVVTYVSPQGSRSASAGLYIMYSAHVSAMAPATNTGAATPVEIGGGGGGEPFETPVDPASEEEGSDDGTPAQEEPGEDATAEEDTASSDEPAPQSQTPALANDDAMRAKAINDAVAYIRSLAEKRGRNADWAERAVREAVSVTSNEALELGVIDLVADDLDDLLAQIDGMVVETASGDVTISTADIQLTRVEPQFWEKFLAFFADPNVAAILLSLGTLGITAEIWNPGSIFPGALGVICLLLAFYSFSILPHNALFFGFMAVGVILIVLEAYTPTFGISGLAGLALFGGGLYFLFPEQFRISPLVIITILSFTGAFLAMVLIAIVRSRSHRPLTGAENIRKLEGSVVEWNNEKGTGLVLVDGETWKARSKAPLKAGDKIKVVEIDGLVLDVKPVQNNSASLSRFVPGLGSQNS</sequence>
<evidence type="ECO:0000256" key="2">
    <source>
        <dbReference type="ARBA" id="ARBA00022692"/>
    </source>
</evidence>
<feature type="domain" description="NfeD1b N-terminal" evidence="9">
    <location>
        <begin position="52"/>
        <end position="147"/>
    </location>
</feature>
<comment type="caution">
    <text evidence="10">The sequence shown here is derived from an EMBL/GenBank/DDBJ whole genome shotgun (WGS) entry which is preliminary data.</text>
</comment>
<dbReference type="CDD" id="cd07020">
    <property type="entry name" value="Clp_protease_NfeD_1"/>
    <property type="match status" value="1"/>
</dbReference>
<evidence type="ECO:0000256" key="5">
    <source>
        <dbReference type="SAM" id="MobiDB-lite"/>
    </source>
</evidence>
<keyword evidence="4 6" id="KW-0472">Membrane</keyword>
<dbReference type="Gene3D" id="3.90.226.10">
    <property type="entry name" value="2-enoyl-CoA Hydratase, Chain A, domain 1"/>
    <property type="match status" value="1"/>
</dbReference>
<dbReference type="InterPro" id="IPR056738">
    <property type="entry name" value="NfeD1b_N"/>
</dbReference>
<evidence type="ECO:0000256" key="1">
    <source>
        <dbReference type="ARBA" id="ARBA00004141"/>
    </source>
</evidence>
<dbReference type="InterPro" id="IPR012340">
    <property type="entry name" value="NA-bd_OB-fold"/>
</dbReference>
<proteinExistence type="predicted"/>
<reference evidence="10" key="2">
    <citation type="submission" date="2020-09" db="EMBL/GenBank/DDBJ databases">
        <authorList>
            <person name="Sun Q."/>
            <person name="Zhou Y."/>
        </authorList>
    </citation>
    <scope>NUCLEOTIDE SEQUENCE</scope>
    <source>
        <strain evidence="10">CGMCC 1.14984</strain>
    </source>
</reference>
<dbReference type="GO" id="GO:0016020">
    <property type="term" value="C:membrane"/>
    <property type="evidence" value="ECO:0007669"/>
    <property type="project" value="UniProtKB-SubCell"/>
</dbReference>
<dbReference type="Gene3D" id="2.40.50.140">
    <property type="entry name" value="Nucleic acid-binding proteins"/>
    <property type="match status" value="1"/>
</dbReference>
<dbReference type="Proteomes" id="UP000621856">
    <property type="component" value="Unassembled WGS sequence"/>
</dbReference>
<dbReference type="InterPro" id="IPR056739">
    <property type="entry name" value="NfeD_membrane"/>
</dbReference>
<comment type="subcellular location">
    <subcellularLocation>
        <location evidence="1">Membrane</location>
        <topology evidence="1">Multi-pass membrane protein</topology>
    </subcellularLocation>
</comment>
<feature type="transmembrane region" description="Helical" evidence="6">
    <location>
        <begin position="330"/>
        <end position="347"/>
    </location>
</feature>
<dbReference type="SUPFAM" id="SSF52096">
    <property type="entry name" value="ClpP/crotonase"/>
    <property type="match status" value="1"/>
</dbReference>
<dbReference type="EMBL" id="BMGZ01000003">
    <property type="protein sequence ID" value="GGI00833.1"/>
    <property type="molecule type" value="Genomic_DNA"/>
</dbReference>
<feature type="transmembrane region" description="Helical" evidence="6">
    <location>
        <begin position="353"/>
        <end position="369"/>
    </location>
</feature>
<feature type="domain" description="NfeD-like C-terminal" evidence="7">
    <location>
        <begin position="444"/>
        <end position="493"/>
    </location>
</feature>
<dbReference type="Pfam" id="PF24961">
    <property type="entry name" value="NfeD_membrane"/>
    <property type="match status" value="1"/>
</dbReference>
<dbReference type="InterPro" id="IPR052165">
    <property type="entry name" value="Membrane_assoc_protease"/>
</dbReference>
<feature type="region of interest" description="Disordered" evidence="5">
    <location>
        <begin position="139"/>
        <end position="201"/>
    </location>
</feature>
<reference evidence="10" key="1">
    <citation type="journal article" date="2014" name="Int. J. Syst. Evol. Microbiol.">
        <title>Complete genome sequence of Corynebacterium casei LMG S-19264T (=DSM 44701T), isolated from a smear-ripened cheese.</title>
        <authorList>
            <consortium name="US DOE Joint Genome Institute (JGI-PGF)"/>
            <person name="Walter F."/>
            <person name="Albersmeier A."/>
            <person name="Kalinowski J."/>
            <person name="Ruckert C."/>
        </authorList>
    </citation>
    <scope>NUCLEOTIDE SEQUENCE</scope>
    <source>
        <strain evidence="10">CGMCC 1.14984</strain>
    </source>
</reference>
<evidence type="ECO:0000259" key="9">
    <source>
        <dbReference type="Pfam" id="PF25145"/>
    </source>
</evidence>
<name>A0A8J3AAF4_9PROT</name>
<dbReference type="PANTHER" id="PTHR33507:SF4">
    <property type="entry name" value="NODULATION COMPETITIVENESS PROTEIN NFED"/>
    <property type="match status" value="1"/>
</dbReference>
<dbReference type="InterPro" id="IPR029045">
    <property type="entry name" value="ClpP/crotonase-like_dom_sf"/>
</dbReference>
<keyword evidence="3 6" id="KW-1133">Transmembrane helix</keyword>
<evidence type="ECO:0000256" key="6">
    <source>
        <dbReference type="SAM" id="Phobius"/>
    </source>
</evidence>
<accession>A0A8J3AAF4</accession>
<dbReference type="SUPFAM" id="SSF141322">
    <property type="entry name" value="NfeD domain-like"/>
    <property type="match status" value="1"/>
</dbReference>
<evidence type="ECO:0000259" key="7">
    <source>
        <dbReference type="Pfam" id="PF01957"/>
    </source>
</evidence>
<feature type="compositionally biased region" description="Acidic residues" evidence="5">
    <location>
        <begin position="174"/>
        <end position="187"/>
    </location>
</feature>
<keyword evidence="2 6" id="KW-0812">Transmembrane</keyword>
<dbReference type="Pfam" id="PF25145">
    <property type="entry name" value="NfeD1b_N"/>
    <property type="match status" value="1"/>
</dbReference>